<gene>
    <name evidence="2" type="ORF">BCR24_10725</name>
</gene>
<dbReference type="AlphaFoldDB" id="A0A1E5HEZ0"/>
<proteinExistence type="predicted"/>
<dbReference type="STRING" id="1131292.BCR24_10725"/>
<dbReference type="Proteomes" id="UP000094469">
    <property type="component" value="Unassembled WGS sequence"/>
</dbReference>
<name>A0A1E5HEZ0_9ENTE</name>
<evidence type="ECO:0000256" key="1">
    <source>
        <dbReference type="SAM" id="Phobius"/>
    </source>
</evidence>
<feature type="transmembrane region" description="Helical" evidence="1">
    <location>
        <begin position="69"/>
        <end position="98"/>
    </location>
</feature>
<dbReference type="EMBL" id="MIKC01000003">
    <property type="protein sequence ID" value="OEG23504.1"/>
    <property type="molecule type" value="Genomic_DNA"/>
</dbReference>
<keyword evidence="1" id="KW-0472">Membrane</keyword>
<feature type="transmembrane region" description="Helical" evidence="1">
    <location>
        <begin position="6"/>
        <end position="25"/>
    </location>
</feature>
<sequence>MIIPFIPFLVFVEIGIIHILIYYLTNRVWKNLKFGPNLYITGLLSGVISYVVDWYGIYPFLFARITEGFMLGIGLFLYMSWVIVPACYLIMLSIFYLIKKRRKKLLA</sequence>
<evidence type="ECO:0000313" key="3">
    <source>
        <dbReference type="Proteomes" id="UP000094469"/>
    </source>
</evidence>
<evidence type="ECO:0000313" key="2">
    <source>
        <dbReference type="EMBL" id="OEG23504.1"/>
    </source>
</evidence>
<feature type="transmembrane region" description="Helical" evidence="1">
    <location>
        <begin position="37"/>
        <end position="57"/>
    </location>
</feature>
<keyword evidence="1" id="KW-1133">Transmembrane helix</keyword>
<protein>
    <submittedName>
        <fullName evidence="2">Uncharacterized protein</fullName>
    </submittedName>
</protein>
<comment type="caution">
    <text evidence="2">The sequence shown here is derived from an EMBL/GenBank/DDBJ whole genome shotgun (WGS) entry which is preliminary data.</text>
</comment>
<accession>A0A1E5HEZ0</accession>
<keyword evidence="1" id="KW-0812">Transmembrane</keyword>
<reference evidence="3" key="1">
    <citation type="submission" date="2016-09" db="EMBL/GenBank/DDBJ databases">
        <authorList>
            <person name="Gulvik C.A."/>
        </authorList>
    </citation>
    <scope>NUCLEOTIDE SEQUENCE [LARGE SCALE GENOMIC DNA]</scope>
    <source>
        <strain evidence="3">LMG 26676</strain>
    </source>
</reference>
<organism evidence="2 3">
    <name type="scientific">Enterococcus ureilyticus</name>
    <dbReference type="NCBI Taxonomy" id="1131292"/>
    <lineage>
        <taxon>Bacteria</taxon>
        <taxon>Bacillati</taxon>
        <taxon>Bacillota</taxon>
        <taxon>Bacilli</taxon>
        <taxon>Lactobacillales</taxon>
        <taxon>Enterococcaceae</taxon>
        <taxon>Enterococcus</taxon>
    </lineage>
</organism>
<keyword evidence="3" id="KW-1185">Reference proteome</keyword>